<proteinExistence type="predicted"/>
<dbReference type="CDD" id="cd00090">
    <property type="entry name" value="HTH_ARSR"/>
    <property type="match status" value="1"/>
</dbReference>
<dbReference type="InterPro" id="IPR011991">
    <property type="entry name" value="ArsR-like_HTH"/>
</dbReference>
<accession>A0A368TUW1</accession>
<dbReference type="InterPro" id="IPR036390">
    <property type="entry name" value="WH_DNA-bd_sf"/>
</dbReference>
<dbReference type="GO" id="GO:0005829">
    <property type="term" value="C:cytosol"/>
    <property type="evidence" value="ECO:0007669"/>
    <property type="project" value="TreeGrafter"/>
</dbReference>
<dbReference type="EMBL" id="QPII01000010">
    <property type="protein sequence ID" value="RCV88371.1"/>
    <property type="molecule type" value="Genomic_DNA"/>
</dbReference>
<dbReference type="InterPro" id="IPR019888">
    <property type="entry name" value="Tscrpt_reg_AsnC-like"/>
</dbReference>
<dbReference type="RefSeq" id="WP_114479587.1">
    <property type="nucleotide sequence ID" value="NZ_QPII01000010.1"/>
</dbReference>
<protein>
    <submittedName>
        <fullName evidence="5">Lrp/AsnC family transcriptional regulator</fullName>
    </submittedName>
</protein>
<dbReference type="SUPFAM" id="SSF54909">
    <property type="entry name" value="Dimeric alpha+beta barrel"/>
    <property type="match status" value="1"/>
</dbReference>
<evidence type="ECO:0000256" key="2">
    <source>
        <dbReference type="ARBA" id="ARBA00023125"/>
    </source>
</evidence>
<dbReference type="PRINTS" id="PR00033">
    <property type="entry name" value="HTHASNC"/>
</dbReference>
<dbReference type="SUPFAM" id="SSF46785">
    <property type="entry name" value="Winged helix' DNA-binding domain"/>
    <property type="match status" value="1"/>
</dbReference>
<keyword evidence="2" id="KW-0238">DNA-binding</keyword>
<reference evidence="5 6" key="1">
    <citation type="submission" date="2018-07" db="EMBL/GenBank/DDBJ databases">
        <title>Halomonas montanilacus sp. nov., isolated from Lake Pengyan on Tibetan Plateau.</title>
        <authorList>
            <person name="Lu H."/>
            <person name="Xing P."/>
            <person name="Wu Q."/>
        </authorList>
    </citation>
    <scope>NUCLEOTIDE SEQUENCE [LARGE SCALE GENOMIC DNA]</scope>
    <source>
        <strain evidence="5 6">PYC7W</strain>
    </source>
</reference>
<dbReference type="Pfam" id="PF01037">
    <property type="entry name" value="AsnC_trans_reg"/>
    <property type="match status" value="1"/>
</dbReference>
<dbReference type="Gene3D" id="3.30.70.920">
    <property type="match status" value="1"/>
</dbReference>
<sequence>MDRLDLRILDQLQHDASLTNQALAERVGLSPSACLKRVRRLKEQGVIQREVAILAPETLGANLHMVVEVTMTRDNKTLYGHFIKQVEAAPEVTQCYQVTGEVDFVLIVSVPNMESYDHFCDRVLDASDNVHKFRTLISRKRTKFETRLPLDI</sequence>
<dbReference type="InterPro" id="IPR036388">
    <property type="entry name" value="WH-like_DNA-bd_sf"/>
</dbReference>
<keyword evidence="1" id="KW-0805">Transcription regulation</keyword>
<dbReference type="AlphaFoldDB" id="A0A368TUW1"/>
<evidence type="ECO:0000313" key="6">
    <source>
        <dbReference type="Proteomes" id="UP000252405"/>
    </source>
</evidence>
<name>A0A368TUW1_9GAMM</name>
<dbReference type="PROSITE" id="PS00519">
    <property type="entry name" value="HTH_ASNC_1"/>
    <property type="match status" value="1"/>
</dbReference>
<evidence type="ECO:0000313" key="5">
    <source>
        <dbReference type="EMBL" id="RCV88371.1"/>
    </source>
</evidence>
<dbReference type="Proteomes" id="UP000252405">
    <property type="component" value="Unassembled WGS sequence"/>
</dbReference>
<dbReference type="PROSITE" id="PS50956">
    <property type="entry name" value="HTH_ASNC_2"/>
    <property type="match status" value="1"/>
</dbReference>
<dbReference type="InterPro" id="IPR019885">
    <property type="entry name" value="Tscrpt_reg_HTH_AsnC-type_CS"/>
</dbReference>
<organism evidence="5 6">
    <name type="scientific">Billgrantia montanilacus</name>
    <dbReference type="NCBI Taxonomy" id="2282305"/>
    <lineage>
        <taxon>Bacteria</taxon>
        <taxon>Pseudomonadati</taxon>
        <taxon>Pseudomonadota</taxon>
        <taxon>Gammaproteobacteria</taxon>
        <taxon>Oceanospirillales</taxon>
        <taxon>Halomonadaceae</taxon>
        <taxon>Billgrantia</taxon>
    </lineage>
</organism>
<dbReference type="GO" id="GO:0043200">
    <property type="term" value="P:response to amino acid"/>
    <property type="evidence" value="ECO:0007669"/>
    <property type="project" value="TreeGrafter"/>
</dbReference>
<dbReference type="InterPro" id="IPR000485">
    <property type="entry name" value="AsnC-type_HTH_dom"/>
</dbReference>
<evidence type="ECO:0000256" key="3">
    <source>
        <dbReference type="ARBA" id="ARBA00023163"/>
    </source>
</evidence>
<dbReference type="PANTHER" id="PTHR30154">
    <property type="entry name" value="LEUCINE-RESPONSIVE REGULATORY PROTEIN"/>
    <property type="match status" value="1"/>
</dbReference>
<dbReference type="SMART" id="SM00344">
    <property type="entry name" value="HTH_ASNC"/>
    <property type="match status" value="1"/>
</dbReference>
<keyword evidence="3" id="KW-0804">Transcription</keyword>
<dbReference type="GO" id="GO:0043565">
    <property type="term" value="F:sequence-specific DNA binding"/>
    <property type="evidence" value="ECO:0007669"/>
    <property type="project" value="InterPro"/>
</dbReference>
<dbReference type="Pfam" id="PF13412">
    <property type="entry name" value="HTH_24"/>
    <property type="match status" value="1"/>
</dbReference>
<dbReference type="InterPro" id="IPR011008">
    <property type="entry name" value="Dimeric_a/b-barrel"/>
</dbReference>
<dbReference type="Gene3D" id="1.10.10.10">
    <property type="entry name" value="Winged helix-like DNA-binding domain superfamily/Winged helix DNA-binding domain"/>
    <property type="match status" value="1"/>
</dbReference>
<gene>
    <name evidence="5" type="ORF">DU505_13875</name>
</gene>
<evidence type="ECO:0000259" key="4">
    <source>
        <dbReference type="PROSITE" id="PS50956"/>
    </source>
</evidence>
<dbReference type="OrthoDB" id="8590699at2"/>
<evidence type="ECO:0000256" key="1">
    <source>
        <dbReference type="ARBA" id="ARBA00023015"/>
    </source>
</evidence>
<keyword evidence="6" id="KW-1185">Reference proteome</keyword>
<comment type="caution">
    <text evidence="5">The sequence shown here is derived from an EMBL/GenBank/DDBJ whole genome shotgun (WGS) entry which is preliminary data.</text>
</comment>
<dbReference type="PANTHER" id="PTHR30154:SF34">
    <property type="entry name" value="TRANSCRIPTIONAL REGULATOR AZLB"/>
    <property type="match status" value="1"/>
</dbReference>
<dbReference type="InterPro" id="IPR019887">
    <property type="entry name" value="Tscrpt_reg_AsnC/Lrp_C"/>
</dbReference>
<dbReference type="GO" id="GO:0006355">
    <property type="term" value="P:regulation of DNA-templated transcription"/>
    <property type="evidence" value="ECO:0007669"/>
    <property type="project" value="UniProtKB-ARBA"/>
</dbReference>
<feature type="domain" description="HTH asnC-type" evidence="4">
    <location>
        <begin position="1"/>
        <end position="62"/>
    </location>
</feature>